<gene>
    <name evidence="2" type="ORF">NEF87_001220</name>
</gene>
<dbReference type="Gene3D" id="3.60.21.10">
    <property type="match status" value="1"/>
</dbReference>
<feature type="domain" description="Serine/threonine specific protein phosphatases" evidence="1">
    <location>
        <begin position="155"/>
        <end position="160"/>
    </location>
</feature>
<organism evidence="2 3">
    <name type="scientific">Candidatus Lokiarchaeum ossiferum</name>
    <dbReference type="NCBI Taxonomy" id="2951803"/>
    <lineage>
        <taxon>Archaea</taxon>
        <taxon>Promethearchaeati</taxon>
        <taxon>Promethearchaeota</taxon>
        <taxon>Promethearchaeia</taxon>
        <taxon>Promethearchaeales</taxon>
        <taxon>Promethearchaeaceae</taxon>
        <taxon>Candidatus Lokiarchaeum</taxon>
    </lineage>
</organism>
<accession>A0ABY6HN50</accession>
<dbReference type="InterPro" id="IPR006186">
    <property type="entry name" value="Ser/Thr-sp_prot-phosphatase"/>
</dbReference>
<dbReference type="InterPro" id="IPR050341">
    <property type="entry name" value="PP1_catalytic_subunit"/>
</dbReference>
<evidence type="ECO:0000259" key="1">
    <source>
        <dbReference type="PROSITE" id="PS00125"/>
    </source>
</evidence>
<name>A0ABY6HN50_9ARCH</name>
<dbReference type="PANTHER" id="PTHR11668:SF496">
    <property type="entry name" value="SERINE_THREONINE-PROTEIN PHOSPHATASE"/>
    <property type="match status" value="1"/>
</dbReference>
<dbReference type="Proteomes" id="UP001208689">
    <property type="component" value="Chromosome"/>
</dbReference>
<protein>
    <recommendedName>
        <fullName evidence="1">Serine/threonine specific protein phosphatases domain-containing protein</fullName>
    </recommendedName>
</protein>
<sequence length="379" mass="44559">MSTNNEFSEENHLRDLLYSLAKQEVPEYVFQWFFRYFAKGTEFFKAEPHDLLENYSALLSTAKIMLDHRYNNGSYSKIIHDTHTPDWNYYFIGDTHGSFDDTYLMIDYFIRVFQVNPNIKIIWLGDYVDRNPFDLQNLAFIVAFWILFPNNVFLLRGNHEDASVCSRYGFSQHLYEKAGSKDYFNPIWDQVNQFFSHLPLGFRTQIGEKKILAVHGGIPFDTKDYKPIKLEQGGSNLNCFQTEHFDMDVFSQTILWADPDPINLTTGVAPTPRTGRPRFSYQAFNDFMELNQFDILIRGHEKFSNGYSLLWDKRLISLFSTSTYDGRKIGEAKFLRIQPNTKRKDIENEELNQGIGILAIKEYFLENQLDKYYNAKTEF</sequence>
<dbReference type="SUPFAM" id="SSF56300">
    <property type="entry name" value="Metallo-dependent phosphatases"/>
    <property type="match status" value="1"/>
</dbReference>
<dbReference type="PANTHER" id="PTHR11668">
    <property type="entry name" value="SERINE/THREONINE PROTEIN PHOSPHATASE"/>
    <property type="match status" value="1"/>
</dbReference>
<dbReference type="EMBL" id="CP104013">
    <property type="protein sequence ID" value="UYP44935.1"/>
    <property type="molecule type" value="Genomic_DNA"/>
</dbReference>
<dbReference type="PRINTS" id="PR00114">
    <property type="entry name" value="STPHPHTASE"/>
</dbReference>
<dbReference type="SMART" id="SM00156">
    <property type="entry name" value="PP2Ac"/>
    <property type="match status" value="1"/>
</dbReference>
<dbReference type="InterPro" id="IPR029052">
    <property type="entry name" value="Metallo-depent_PP-like"/>
</dbReference>
<proteinExistence type="predicted"/>
<dbReference type="CDD" id="cd00144">
    <property type="entry name" value="MPP_PPP_family"/>
    <property type="match status" value="1"/>
</dbReference>
<dbReference type="PROSITE" id="PS00125">
    <property type="entry name" value="SER_THR_PHOSPHATASE"/>
    <property type="match status" value="1"/>
</dbReference>
<dbReference type="InterPro" id="IPR004843">
    <property type="entry name" value="Calcineurin-like_PHP"/>
</dbReference>
<dbReference type="Pfam" id="PF00149">
    <property type="entry name" value="Metallophos"/>
    <property type="match status" value="1"/>
</dbReference>
<keyword evidence="3" id="KW-1185">Reference proteome</keyword>
<evidence type="ECO:0000313" key="3">
    <source>
        <dbReference type="Proteomes" id="UP001208689"/>
    </source>
</evidence>
<evidence type="ECO:0000313" key="2">
    <source>
        <dbReference type="EMBL" id="UYP44935.1"/>
    </source>
</evidence>
<reference evidence="2" key="1">
    <citation type="submission" date="2022-09" db="EMBL/GenBank/DDBJ databases">
        <title>Actin cytoskeleton and complex cell architecture in an #Asgard archaeon.</title>
        <authorList>
            <person name="Ponce Toledo R.I."/>
            <person name="Schleper C."/>
            <person name="Rodrigues Oliveira T."/>
            <person name="Wollweber F."/>
            <person name="Xu J."/>
            <person name="Rittmann S."/>
            <person name="Klingl A."/>
            <person name="Pilhofer M."/>
        </authorList>
    </citation>
    <scope>NUCLEOTIDE SEQUENCE</scope>
    <source>
        <strain evidence="2">B-35</strain>
    </source>
</reference>